<evidence type="ECO:0000313" key="2">
    <source>
        <dbReference type="EMBL" id="MBO0360035.1"/>
    </source>
</evidence>
<keyword evidence="3" id="KW-1185">Reference proteome</keyword>
<accession>A0A939F0S3</accession>
<keyword evidence="1" id="KW-0812">Transmembrane</keyword>
<organism evidence="2 3">
    <name type="scientific">Hymenobacter telluris</name>
    <dbReference type="NCBI Taxonomy" id="2816474"/>
    <lineage>
        <taxon>Bacteria</taxon>
        <taxon>Pseudomonadati</taxon>
        <taxon>Bacteroidota</taxon>
        <taxon>Cytophagia</taxon>
        <taxon>Cytophagales</taxon>
        <taxon>Hymenobacteraceae</taxon>
        <taxon>Hymenobacter</taxon>
    </lineage>
</organism>
<comment type="caution">
    <text evidence="2">The sequence shown here is derived from an EMBL/GenBank/DDBJ whole genome shotgun (WGS) entry which is preliminary data.</text>
</comment>
<keyword evidence="1" id="KW-1133">Transmembrane helix</keyword>
<feature type="transmembrane region" description="Helical" evidence="1">
    <location>
        <begin position="192"/>
        <end position="211"/>
    </location>
</feature>
<gene>
    <name evidence="2" type="ORF">J0X19_18895</name>
</gene>
<sequence>MPDFIQYQVFLTPEAAQPLLTLLRQQEIPFETSFDQHAFDVTFAYNSTRTQFVVKLRQQDFDTARALETAVSEQLTASVAPDHYLFNFSDEELFDLLAKPDEWSNFDVTLAQQLLRKRGRDVSPDAVRLLRQHRAAELARPEESQKAWILAGYAFALLGGLIGLFIGWHLASHKKQLFDGRQVRAFSAADQAHGWRILGLGAVSIIGWTFLRWYTA</sequence>
<keyword evidence="1" id="KW-0472">Membrane</keyword>
<dbReference type="Proteomes" id="UP000664144">
    <property type="component" value="Unassembled WGS sequence"/>
</dbReference>
<evidence type="ECO:0000313" key="3">
    <source>
        <dbReference type="Proteomes" id="UP000664144"/>
    </source>
</evidence>
<name>A0A939F0S3_9BACT</name>
<dbReference type="AlphaFoldDB" id="A0A939F0S3"/>
<feature type="transmembrane region" description="Helical" evidence="1">
    <location>
        <begin position="147"/>
        <end position="171"/>
    </location>
</feature>
<protein>
    <submittedName>
        <fullName evidence="2">Uncharacterized protein</fullName>
    </submittedName>
</protein>
<evidence type="ECO:0000256" key="1">
    <source>
        <dbReference type="SAM" id="Phobius"/>
    </source>
</evidence>
<dbReference type="RefSeq" id="WP_206985975.1">
    <property type="nucleotide sequence ID" value="NZ_JAFLQZ010000015.1"/>
</dbReference>
<reference evidence="2" key="1">
    <citation type="submission" date="2021-03" db="EMBL/GenBank/DDBJ databases">
        <authorList>
            <person name="Kim M.K."/>
        </authorList>
    </citation>
    <scope>NUCLEOTIDE SEQUENCE</scope>
    <source>
        <strain evidence="2">BT186</strain>
    </source>
</reference>
<dbReference type="EMBL" id="JAFLQZ010000015">
    <property type="protein sequence ID" value="MBO0360035.1"/>
    <property type="molecule type" value="Genomic_DNA"/>
</dbReference>
<proteinExistence type="predicted"/>